<gene>
    <name evidence="3" type="ORF">BC793_109237</name>
</gene>
<feature type="chain" id="PRO_5016328903" description="Outer membrane protein" evidence="2">
    <location>
        <begin position="22"/>
        <end position="203"/>
    </location>
</feature>
<name>A0A316FCP8_9ACTN</name>
<dbReference type="AlphaFoldDB" id="A0A316FCP8"/>
<sequence length="203" mass="20910">MRRAILAVIAGGVLVTSAACGDDAKNEDTAAPAVTTPAAASAPEPAASSAAPDFTADNVKVCDRLDKAFNTEFGDFGVALGRMIAYKEAKDTANATKAEKQAATELKALGTQIRKETANAQDPELKAMATASAQRIETSAKDLDFIQDIKTTKDLDRSSQEQFTEWISPVVGYCAVSRAAASPSASSSGVPSDPPVSAVPSAS</sequence>
<evidence type="ECO:0000256" key="1">
    <source>
        <dbReference type="SAM" id="MobiDB-lite"/>
    </source>
</evidence>
<dbReference type="EMBL" id="QGGR01000009">
    <property type="protein sequence ID" value="PWK46668.1"/>
    <property type="molecule type" value="Genomic_DNA"/>
</dbReference>
<accession>A0A316FCP8</accession>
<evidence type="ECO:0000313" key="3">
    <source>
        <dbReference type="EMBL" id="PWK46668.1"/>
    </source>
</evidence>
<organism evidence="3 4">
    <name type="scientific">Actinoplanes xinjiangensis</name>
    <dbReference type="NCBI Taxonomy" id="512350"/>
    <lineage>
        <taxon>Bacteria</taxon>
        <taxon>Bacillati</taxon>
        <taxon>Actinomycetota</taxon>
        <taxon>Actinomycetes</taxon>
        <taxon>Micromonosporales</taxon>
        <taxon>Micromonosporaceae</taxon>
        <taxon>Actinoplanes</taxon>
    </lineage>
</organism>
<evidence type="ECO:0000256" key="2">
    <source>
        <dbReference type="SAM" id="SignalP"/>
    </source>
</evidence>
<keyword evidence="2" id="KW-0732">Signal</keyword>
<feature type="signal peptide" evidence="2">
    <location>
        <begin position="1"/>
        <end position="21"/>
    </location>
</feature>
<reference evidence="3 4" key="1">
    <citation type="submission" date="2018-05" db="EMBL/GenBank/DDBJ databases">
        <title>Genomic Encyclopedia of Archaeal and Bacterial Type Strains, Phase II (KMG-II): from individual species to whole genera.</title>
        <authorList>
            <person name="Goeker M."/>
        </authorList>
    </citation>
    <scope>NUCLEOTIDE SEQUENCE [LARGE SCALE GENOMIC DNA]</scope>
    <source>
        <strain evidence="3 4">DSM 45184</strain>
    </source>
</reference>
<evidence type="ECO:0008006" key="5">
    <source>
        <dbReference type="Google" id="ProtNLM"/>
    </source>
</evidence>
<dbReference type="PROSITE" id="PS51257">
    <property type="entry name" value="PROKAR_LIPOPROTEIN"/>
    <property type="match status" value="1"/>
</dbReference>
<keyword evidence="4" id="KW-1185">Reference proteome</keyword>
<proteinExistence type="predicted"/>
<comment type="caution">
    <text evidence="3">The sequence shown here is derived from an EMBL/GenBank/DDBJ whole genome shotgun (WGS) entry which is preliminary data.</text>
</comment>
<protein>
    <recommendedName>
        <fullName evidence="5">Outer membrane protein</fullName>
    </recommendedName>
</protein>
<evidence type="ECO:0000313" key="4">
    <source>
        <dbReference type="Proteomes" id="UP000245697"/>
    </source>
</evidence>
<dbReference type="RefSeq" id="WP_203896325.1">
    <property type="nucleotide sequence ID" value="NZ_BONA01000052.1"/>
</dbReference>
<feature type="region of interest" description="Disordered" evidence="1">
    <location>
        <begin position="182"/>
        <end position="203"/>
    </location>
</feature>
<dbReference type="Proteomes" id="UP000245697">
    <property type="component" value="Unassembled WGS sequence"/>
</dbReference>